<feature type="compositionally biased region" description="Basic and acidic residues" evidence="1">
    <location>
        <begin position="347"/>
        <end position="358"/>
    </location>
</feature>
<sequence length="358" mass="38708">MSATAPLSITRPYASRAVALKFTPPLHNIHQSGAVLAAIRRRFGEVDAFRNLRYDLLHPSPGVALAVFRHHKAAQRIVRESPMRCAVQIGGGMHGEGVVGIELGGGEESAEVPREIERERVEFPAQVVREAKAVDGGEEWGQSRGAVLRALKEETVPETETGTGDARGTIMSLLDGYGLKVESEGGRYSRSRRDDAVVEESSDSTAEDSTGSTTSDSETHSTVNPSASIPSQRRPFSTTASRQDSDTAPSTSPLTTPTTLMFTIYAEPSRVDFASRILKHPCHGPFEVHARTAVARSVAARAPLRGLADLSLRRERLSWKDVSRGRKRVAERGTGGLFGLGTTQRRGKSDVDSKEAIE</sequence>
<feature type="compositionally biased region" description="Low complexity" evidence="1">
    <location>
        <begin position="207"/>
        <end position="222"/>
    </location>
</feature>
<feature type="region of interest" description="Disordered" evidence="1">
    <location>
        <begin position="184"/>
        <end position="256"/>
    </location>
</feature>
<proteinExistence type="predicted"/>
<feature type="region of interest" description="Disordered" evidence="1">
    <location>
        <begin position="333"/>
        <end position="358"/>
    </location>
</feature>
<evidence type="ECO:0000313" key="2">
    <source>
        <dbReference type="EMBL" id="KAF2150633.1"/>
    </source>
</evidence>
<dbReference type="OrthoDB" id="5367448at2759"/>
<name>A0A9P4J1F5_9PEZI</name>
<feature type="compositionally biased region" description="Polar residues" evidence="1">
    <location>
        <begin position="223"/>
        <end position="242"/>
    </location>
</feature>
<dbReference type="Proteomes" id="UP000799439">
    <property type="component" value="Unassembled WGS sequence"/>
</dbReference>
<keyword evidence="3" id="KW-1185">Reference proteome</keyword>
<accession>A0A9P4J1F5</accession>
<feature type="compositionally biased region" description="Basic and acidic residues" evidence="1">
    <location>
        <begin position="184"/>
        <end position="196"/>
    </location>
</feature>
<evidence type="ECO:0000256" key="1">
    <source>
        <dbReference type="SAM" id="MobiDB-lite"/>
    </source>
</evidence>
<dbReference type="AlphaFoldDB" id="A0A9P4J1F5"/>
<feature type="compositionally biased region" description="Acidic residues" evidence="1">
    <location>
        <begin position="197"/>
        <end position="206"/>
    </location>
</feature>
<dbReference type="EMBL" id="ML996089">
    <property type="protein sequence ID" value="KAF2150633.1"/>
    <property type="molecule type" value="Genomic_DNA"/>
</dbReference>
<feature type="compositionally biased region" description="Low complexity" evidence="1">
    <location>
        <begin position="246"/>
        <end position="256"/>
    </location>
</feature>
<organism evidence="2 3">
    <name type="scientific">Myriangium duriaei CBS 260.36</name>
    <dbReference type="NCBI Taxonomy" id="1168546"/>
    <lineage>
        <taxon>Eukaryota</taxon>
        <taxon>Fungi</taxon>
        <taxon>Dikarya</taxon>
        <taxon>Ascomycota</taxon>
        <taxon>Pezizomycotina</taxon>
        <taxon>Dothideomycetes</taxon>
        <taxon>Dothideomycetidae</taxon>
        <taxon>Myriangiales</taxon>
        <taxon>Myriangiaceae</taxon>
        <taxon>Myriangium</taxon>
    </lineage>
</organism>
<comment type="caution">
    <text evidence="2">The sequence shown here is derived from an EMBL/GenBank/DDBJ whole genome shotgun (WGS) entry which is preliminary data.</text>
</comment>
<reference evidence="2" key="1">
    <citation type="journal article" date="2020" name="Stud. Mycol.">
        <title>101 Dothideomycetes genomes: a test case for predicting lifestyles and emergence of pathogens.</title>
        <authorList>
            <person name="Haridas S."/>
            <person name="Albert R."/>
            <person name="Binder M."/>
            <person name="Bloem J."/>
            <person name="Labutti K."/>
            <person name="Salamov A."/>
            <person name="Andreopoulos B."/>
            <person name="Baker S."/>
            <person name="Barry K."/>
            <person name="Bills G."/>
            <person name="Bluhm B."/>
            <person name="Cannon C."/>
            <person name="Castanera R."/>
            <person name="Culley D."/>
            <person name="Daum C."/>
            <person name="Ezra D."/>
            <person name="Gonzalez J."/>
            <person name="Henrissat B."/>
            <person name="Kuo A."/>
            <person name="Liang C."/>
            <person name="Lipzen A."/>
            <person name="Lutzoni F."/>
            <person name="Magnuson J."/>
            <person name="Mondo S."/>
            <person name="Nolan M."/>
            <person name="Ohm R."/>
            <person name="Pangilinan J."/>
            <person name="Park H.-J."/>
            <person name="Ramirez L."/>
            <person name="Alfaro M."/>
            <person name="Sun H."/>
            <person name="Tritt A."/>
            <person name="Yoshinaga Y."/>
            <person name="Zwiers L.-H."/>
            <person name="Turgeon B."/>
            <person name="Goodwin S."/>
            <person name="Spatafora J."/>
            <person name="Crous P."/>
            <person name="Grigoriev I."/>
        </authorList>
    </citation>
    <scope>NUCLEOTIDE SEQUENCE</scope>
    <source>
        <strain evidence="2">CBS 260.36</strain>
    </source>
</reference>
<evidence type="ECO:0000313" key="3">
    <source>
        <dbReference type="Proteomes" id="UP000799439"/>
    </source>
</evidence>
<gene>
    <name evidence="2" type="ORF">K461DRAFT_270050</name>
</gene>
<protein>
    <submittedName>
        <fullName evidence="2">Uncharacterized protein</fullName>
    </submittedName>
</protein>